<dbReference type="Gene3D" id="3.30.360.10">
    <property type="entry name" value="Dihydrodipicolinate Reductase, domain 2"/>
    <property type="match status" value="1"/>
</dbReference>
<dbReference type="Proteomes" id="UP001201262">
    <property type="component" value="Unassembled WGS sequence"/>
</dbReference>
<dbReference type="Gene3D" id="3.40.50.720">
    <property type="entry name" value="NAD(P)-binding Rossmann-like Domain"/>
    <property type="match status" value="1"/>
</dbReference>
<protein>
    <recommendedName>
        <fullName evidence="5">Oxidoreductase</fullName>
    </recommendedName>
</protein>
<evidence type="ECO:0000259" key="2">
    <source>
        <dbReference type="Pfam" id="PF02894"/>
    </source>
</evidence>
<accession>A0AAD4PYU0</accession>
<dbReference type="PANTHER" id="PTHR43377:SF1">
    <property type="entry name" value="BILIVERDIN REDUCTASE A"/>
    <property type="match status" value="1"/>
</dbReference>
<dbReference type="AlphaFoldDB" id="A0AAD4PYU0"/>
<dbReference type="PANTHER" id="PTHR43377">
    <property type="entry name" value="BILIVERDIN REDUCTASE A"/>
    <property type="match status" value="1"/>
</dbReference>
<dbReference type="InterPro" id="IPR051450">
    <property type="entry name" value="Gfo/Idh/MocA_Oxidoreductases"/>
</dbReference>
<feature type="non-terminal residue" evidence="3">
    <location>
        <position position="1"/>
    </location>
</feature>
<proteinExistence type="predicted"/>
<dbReference type="InterPro" id="IPR036291">
    <property type="entry name" value="NAD(P)-bd_dom_sf"/>
</dbReference>
<sequence>MSIMEHDRVTVAVIGAGTIGRTHALLIAQSQEATLSAIVDPTDSGKQLAETYNTEFFKDIEELLHSYPLPKAAIICTPNTTHISIAERLAAVGIHQLIEKPISPTYHEGQDFLQIARDKDIRICVGHHRRFHASISAAKESVASGSIGRVIGISGVWTALKPPGYFEGGGDWRTGVTGGVILINLIHEIDLLQYFMGPIQRVYAEKAPSTRGYEAEEGVAVTFRFQSGVVGTFLALDNAASPFNIEGCTGENRNLYPYTGQDCYRIFGTKGTLSIPDNTLWTYKEPEKGRHSEMQQTALVFQDRDVYANQLDNFIAVVRGTQDPVCSGEAGLSAVAVCESIKQSLQTGLAVDVLGNF</sequence>
<dbReference type="GeneID" id="70249233"/>
<organism evidence="3 4">
    <name type="scientific">Talaromyces proteolyticus</name>
    <dbReference type="NCBI Taxonomy" id="1131652"/>
    <lineage>
        <taxon>Eukaryota</taxon>
        <taxon>Fungi</taxon>
        <taxon>Dikarya</taxon>
        <taxon>Ascomycota</taxon>
        <taxon>Pezizomycotina</taxon>
        <taxon>Eurotiomycetes</taxon>
        <taxon>Eurotiomycetidae</taxon>
        <taxon>Eurotiales</taxon>
        <taxon>Trichocomaceae</taxon>
        <taxon>Talaromyces</taxon>
        <taxon>Talaromyces sect. Bacilispori</taxon>
    </lineage>
</organism>
<dbReference type="InterPro" id="IPR000683">
    <property type="entry name" value="Gfo/Idh/MocA-like_OxRdtase_N"/>
</dbReference>
<feature type="domain" description="Gfo/Idh/MocA-like oxidoreductase C-terminal" evidence="2">
    <location>
        <begin position="139"/>
        <end position="351"/>
    </location>
</feature>
<dbReference type="Pfam" id="PF01408">
    <property type="entry name" value="GFO_IDH_MocA"/>
    <property type="match status" value="1"/>
</dbReference>
<dbReference type="SUPFAM" id="SSF55347">
    <property type="entry name" value="Glyceraldehyde-3-phosphate dehydrogenase-like, C-terminal domain"/>
    <property type="match status" value="1"/>
</dbReference>
<evidence type="ECO:0000313" key="3">
    <source>
        <dbReference type="EMBL" id="KAH8701900.1"/>
    </source>
</evidence>
<reference evidence="3" key="1">
    <citation type="submission" date="2021-12" db="EMBL/GenBank/DDBJ databases">
        <title>Convergent genome expansion in fungi linked to evolution of root-endophyte symbiosis.</title>
        <authorList>
            <consortium name="DOE Joint Genome Institute"/>
            <person name="Ke Y.-H."/>
            <person name="Bonito G."/>
            <person name="Liao H.-L."/>
            <person name="Looney B."/>
            <person name="Rojas-Flechas A."/>
            <person name="Nash J."/>
            <person name="Hameed K."/>
            <person name="Schadt C."/>
            <person name="Martin F."/>
            <person name="Crous P.W."/>
            <person name="Miettinen O."/>
            <person name="Magnuson J.K."/>
            <person name="Labbe J."/>
            <person name="Jacobson D."/>
            <person name="Doktycz M.J."/>
            <person name="Veneault-Fourrey C."/>
            <person name="Kuo A."/>
            <person name="Mondo S."/>
            <person name="Calhoun S."/>
            <person name="Riley R."/>
            <person name="Ohm R."/>
            <person name="LaButti K."/>
            <person name="Andreopoulos B."/>
            <person name="Pangilinan J."/>
            <person name="Nolan M."/>
            <person name="Tritt A."/>
            <person name="Clum A."/>
            <person name="Lipzen A."/>
            <person name="Daum C."/>
            <person name="Barry K."/>
            <person name="Grigoriev I.V."/>
            <person name="Vilgalys R."/>
        </authorList>
    </citation>
    <scope>NUCLEOTIDE SEQUENCE</scope>
    <source>
        <strain evidence="3">PMI_201</strain>
    </source>
</reference>
<dbReference type="RefSeq" id="XP_046075276.1">
    <property type="nucleotide sequence ID" value="XM_046218946.1"/>
</dbReference>
<dbReference type="Pfam" id="PF02894">
    <property type="entry name" value="GFO_IDH_MocA_C"/>
    <property type="match status" value="1"/>
</dbReference>
<gene>
    <name evidence="3" type="ORF">BGW36DRAFT_404806</name>
</gene>
<comment type="caution">
    <text evidence="3">The sequence shown here is derived from an EMBL/GenBank/DDBJ whole genome shotgun (WGS) entry which is preliminary data.</text>
</comment>
<evidence type="ECO:0000259" key="1">
    <source>
        <dbReference type="Pfam" id="PF01408"/>
    </source>
</evidence>
<evidence type="ECO:0008006" key="5">
    <source>
        <dbReference type="Google" id="ProtNLM"/>
    </source>
</evidence>
<keyword evidence="4" id="KW-1185">Reference proteome</keyword>
<dbReference type="EMBL" id="JAJTJA010000003">
    <property type="protein sequence ID" value="KAH8701900.1"/>
    <property type="molecule type" value="Genomic_DNA"/>
</dbReference>
<evidence type="ECO:0000313" key="4">
    <source>
        <dbReference type="Proteomes" id="UP001201262"/>
    </source>
</evidence>
<feature type="domain" description="Gfo/Idh/MocA-like oxidoreductase N-terminal" evidence="1">
    <location>
        <begin position="10"/>
        <end position="127"/>
    </location>
</feature>
<dbReference type="InterPro" id="IPR004104">
    <property type="entry name" value="Gfo/Idh/MocA-like_OxRdtase_C"/>
</dbReference>
<dbReference type="SUPFAM" id="SSF51735">
    <property type="entry name" value="NAD(P)-binding Rossmann-fold domains"/>
    <property type="match status" value="1"/>
</dbReference>
<dbReference type="GO" id="GO:0000166">
    <property type="term" value="F:nucleotide binding"/>
    <property type="evidence" value="ECO:0007669"/>
    <property type="project" value="InterPro"/>
</dbReference>
<name>A0AAD4PYU0_9EURO</name>